<dbReference type="GO" id="GO:0080008">
    <property type="term" value="C:Cul4-RING E3 ubiquitin ligase complex"/>
    <property type="evidence" value="ECO:0007669"/>
    <property type="project" value="TreeGrafter"/>
</dbReference>
<name>A0A0T6B655_9SCAR</name>
<dbReference type="InterPro" id="IPR038914">
    <property type="entry name" value="DCAF15"/>
</dbReference>
<feature type="domain" description="DDB1- and CUL4-associated factor 15 WD40 repeat-containing" evidence="2">
    <location>
        <begin position="1"/>
        <end position="166"/>
    </location>
</feature>
<dbReference type="PANTHER" id="PTHR28541">
    <property type="entry name" value="DDB1- AND CUL4-ASSOCIATED FACTOR 15"/>
    <property type="match status" value="1"/>
</dbReference>
<proteinExistence type="predicted"/>
<dbReference type="EMBL" id="LJIG01009542">
    <property type="protein sequence ID" value="KRT82872.1"/>
    <property type="molecule type" value="Genomic_DNA"/>
</dbReference>
<dbReference type="PANTHER" id="PTHR28541:SF1">
    <property type="entry name" value="DDB1- AND CUL4-ASSOCIATED FACTOR 15"/>
    <property type="match status" value="1"/>
</dbReference>
<feature type="region of interest" description="Disordered" evidence="1">
    <location>
        <begin position="369"/>
        <end position="422"/>
    </location>
</feature>
<dbReference type="CDD" id="cd20917">
    <property type="entry name" value="DCAF15-NTD"/>
    <property type="match status" value="1"/>
</dbReference>
<keyword evidence="4" id="KW-1185">Reference proteome</keyword>
<feature type="non-terminal residue" evidence="3">
    <location>
        <position position="704"/>
    </location>
</feature>
<organism evidence="3 4">
    <name type="scientific">Oryctes borbonicus</name>
    <dbReference type="NCBI Taxonomy" id="1629725"/>
    <lineage>
        <taxon>Eukaryota</taxon>
        <taxon>Metazoa</taxon>
        <taxon>Ecdysozoa</taxon>
        <taxon>Arthropoda</taxon>
        <taxon>Hexapoda</taxon>
        <taxon>Insecta</taxon>
        <taxon>Pterygota</taxon>
        <taxon>Neoptera</taxon>
        <taxon>Endopterygota</taxon>
        <taxon>Coleoptera</taxon>
        <taxon>Polyphaga</taxon>
        <taxon>Scarabaeiformia</taxon>
        <taxon>Scarabaeidae</taxon>
        <taxon>Dynastinae</taxon>
        <taxon>Oryctes</taxon>
    </lineage>
</organism>
<gene>
    <name evidence="3" type="ORF">AMK59_3585</name>
</gene>
<sequence length="704" mass="81015">MGFTLCGQFFISYKEKVIEDTVNLFPTIGYELYIWRFVPGEELKYISSYRIFKFLKGPEELDKIIFMQFPTDPYKLICYGFGSTNPIMAFLTILTLPMSNNCKYCKATSIYNSKLRQGWCTKHGFILHYMFSLAQPSPTFDPHVSLAYPDHLVINTGHYIHILNVSSSEPSPPIIATFVKEDEMKASSHISCSFADNFSEVSETASDHFSTNSVVEAILEDFSEYDLEGNDCNKPFHELNISCEPLNVTGKSYHNTLVQNIVDPRLKRLQGTKDCIFSMPQSSGIQKSVEKSKIDKKIAEKAYEFIEENEKYEKLSSFRKKRLADKKYEFSEDNSENIVPFNSLRKERRYLYRSENRCMRSPDFNSSLFLSPRSPSIRSPMQSPNSRNAGQFSPGGARNLYSPSVRNSPHHSKSPISPRESARKFNVYSPSLDSDCSDYESKLILRPANNSSTSHNTNNDLIRHQHNVGLLIVDSKRDESSKWIKKVVRRYSSIDFEDSSLVSGQSRDEYNIPIEIPLIVQTLTDQQLDIVPEFKTDQVTETQLIITQRTFDCEQFVQRRAQKLCSELHLEFLHCEDYDIKLLHICPIDGHIVCQAVIKIGALQLNESYSKPDVYIASCIFTWNIATDAFELIEPPDKHKLQPLTATTQMLQIYIPPNNHKKVLVMDFNCRHTSKKTLRDYHENFEVTLESRAWQPLFQNGYST</sequence>
<dbReference type="CDD" id="cd20913">
    <property type="entry name" value="DCAF15-CTD"/>
    <property type="match status" value="1"/>
</dbReference>
<evidence type="ECO:0000259" key="2">
    <source>
        <dbReference type="Pfam" id="PF14939"/>
    </source>
</evidence>
<feature type="compositionally biased region" description="Polar residues" evidence="1">
    <location>
        <begin position="369"/>
        <end position="391"/>
    </location>
</feature>
<dbReference type="Pfam" id="PF14939">
    <property type="entry name" value="DCAF15_WD40"/>
    <property type="match status" value="1"/>
</dbReference>
<reference evidence="3 4" key="1">
    <citation type="submission" date="2015-09" db="EMBL/GenBank/DDBJ databases">
        <title>Draft genome of the scarab beetle Oryctes borbonicus.</title>
        <authorList>
            <person name="Meyer J.M."/>
            <person name="Markov G.V."/>
            <person name="Baskaran P."/>
            <person name="Herrmann M."/>
            <person name="Sommer R.J."/>
            <person name="Roedelsperger C."/>
        </authorList>
    </citation>
    <scope>NUCLEOTIDE SEQUENCE [LARGE SCALE GENOMIC DNA]</scope>
    <source>
        <strain evidence="3">OB123</strain>
        <tissue evidence="3">Whole animal</tissue>
    </source>
</reference>
<evidence type="ECO:0000313" key="4">
    <source>
        <dbReference type="Proteomes" id="UP000051574"/>
    </source>
</evidence>
<evidence type="ECO:0000256" key="1">
    <source>
        <dbReference type="SAM" id="MobiDB-lite"/>
    </source>
</evidence>
<dbReference type="OrthoDB" id="6354267at2759"/>
<accession>A0A0T6B655</accession>
<comment type="caution">
    <text evidence="3">The sequence shown here is derived from an EMBL/GenBank/DDBJ whole genome shotgun (WGS) entry which is preliminary data.</text>
</comment>
<dbReference type="InterPro" id="IPR047319">
    <property type="entry name" value="DCAF15_C"/>
</dbReference>
<dbReference type="InterPro" id="IPR032734">
    <property type="entry name" value="DCAF15_WD40"/>
</dbReference>
<evidence type="ECO:0000313" key="3">
    <source>
        <dbReference type="EMBL" id="KRT82872.1"/>
    </source>
</evidence>
<protein>
    <recommendedName>
        <fullName evidence="2">DDB1- and CUL4-associated factor 15 WD40 repeat-containing domain-containing protein</fullName>
    </recommendedName>
</protein>
<dbReference type="Proteomes" id="UP000051574">
    <property type="component" value="Unassembled WGS sequence"/>
</dbReference>
<dbReference type="AlphaFoldDB" id="A0A0T6B655"/>
<dbReference type="GO" id="GO:0016567">
    <property type="term" value="P:protein ubiquitination"/>
    <property type="evidence" value="ECO:0007669"/>
    <property type="project" value="InterPro"/>
</dbReference>